<dbReference type="Proteomes" id="UP001634393">
    <property type="component" value="Unassembled WGS sequence"/>
</dbReference>
<evidence type="ECO:0000313" key="6">
    <source>
        <dbReference type="EMBL" id="KAL3849847.1"/>
    </source>
</evidence>
<evidence type="ECO:0000313" key="7">
    <source>
        <dbReference type="Proteomes" id="UP001634393"/>
    </source>
</evidence>
<dbReference type="GO" id="GO:0005634">
    <property type="term" value="C:nucleus"/>
    <property type="evidence" value="ECO:0007669"/>
    <property type="project" value="UniProtKB-SubCell"/>
</dbReference>
<evidence type="ECO:0000256" key="1">
    <source>
        <dbReference type="ARBA" id="ARBA00004123"/>
    </source>
</evidence>
<dbReference type="Gene3D" id="4.10.280.10">
    <property type="entry name" value="Helix-loop-helix DNA-binding domain"/>
    <property type="match status" value="1"/>
</dbReference>
<keyword evidence="4" id="KW-0539">Nucleus</keyword>
<accession>A0ABD3UNG2</accession>
<sequence>MEEQNCENALQFSTIPINWMANNASGLVDGFGAYQHYIMTQGRNEINQVPLVIPEWMQCQQTPQNYVEYLAESGYREIKEGMSYNMFSQVSNLELADPSQVEDYQRLHYEGNLIPVTGMEHQSSFQKEDCNQDYSNDSQGYTRSGADALKCSSKVHRRRSREKSYAADRCRRLRISQWLDALQELLPHQKEGCKEALLDNVIDNIKHLKSNTWRSLLFHIY</sequence>
<evidence type="ECO:0000256" key="4">
    <source>
        <dbReference type="ARBA" id="ARBA00023242"/>
    </source>
</evidence>
<feature type="domain" description="BHLH" evidence="5">
    <location>
        <begin position="159"/>
        <end position="208"/>
    </location>
</feature>
<evidence type="ECO:0000259" key="5">
    <source>
        <dbReference type="PROSITE" id="PS50888"/>
    </source>
</evidence>
<protein>
    <recommendedName>
        <fullName evidence="5">BHLH domain-containing protein</fullName>
    </recommendedName>
</protein>
<dbReference type="InterPro" id="IPR011598">
    <property type="entry name" value="bHLH_dom"/>
</dbReference>
<comment type="caution">
    <text evidence="6">The sequence shown here is derived from an EMBL/GenBank/DDBJ whole genome shotgun (WGS) entry which is preliminary data.</text>
</comment>
<proteinExistence type="predicted"/>
<evidence type="ECO:0000256" key="2">
    <source>
        <dbReference type="ARBA" id="ARBA00023015"/>
    </source>
</evidence>
<dbReference type="EMBL" id="JBJXBP010000001">
    <property type="protein sequence ID" value="KAL3849847.1"/>
    <property type="molecule type" value="Genomic_DNA"/>
</dbReference>
<evidence type="ECO:0000256" key="3">
    <source>
        <dbReference type="ARBA" id="ARBA00023163"/>
    </source>
</evidence>
<keyword evidence="7" id="KW-1185">Reference proteome</keyword>
<dbReference type="PROSITE" id="PS50888">
    <property type="entry name" value="BHLH"/>
    <property type="match status" value="1"/>
</dbReference>
<comment type="subcellular location">
    <subcellularLocation>
        <location evidence="1">Nucleus</location>
    </subcellularLocation>
</comment>
<reference evidence="6 7" key="1">
    <citation type="submission" date="2024-12" db="EMBL/GenBank/DDBJ databases">
        <title>The unique morphological basis and parallel evolutionary history of personate flowers in Penstemon.</title>
        <authorList>
            <person name="Depatie T.H."/>
            <person name="Wessinger C.A."/>
        </authorList>
    </citation>
    <scope>NUCLEOTIDE SEQUENCE [LARGE SCALE GENOMIC DNA]</scope>
    <source>
        <strain evidence="6">WTNN_2</strain>
        <tissue evidence="6">Leaf</tissue>
    </source>
</reference>
<gene>
    <name evidence="6" type="ORF">ACJIZ3_011729</name>
</gene>
<dbReference type="InterPro" id="IPR036638">
    <property type="entry name" value="HLH_DNA-bd_sf"/>
</dbReference>
<dbReference type="SUPFAM" id="SSF47459">
    <property type="entry name" value="HLH, helix-loop-helix DNA-binding domain"/>
    <property type="match status" value="1"/>
</dbReference>
<keyword evidence="3" id="KW-0804">Transcription</keyword>
<keyword evidence="2" id="KW-0805">Transcription regulation</keyword>
<dbReference type="AlphaFoldDB" id="A0ABD3UNG2"/>
<organism evidence="6 7">
    <name type="scientific">Penstemon smallii</name>
    <dbReference type="NCBI Taxonomy" id="265156"/>
    <lineage>
        <taxon>Eukaryota</taxon>
        <taxon>Viridiplantae</taxon>
        <taxon>Streptophyta</taxon>
        <taxon>Embryophyta</taxon>
        <taxon>Tracheophyta</taxon>
        <taxon>Spermatophyta</taxon>
        <taxon>Magnoliopsida</taxon>
        <taxon>eudicotyledons</taxon>
        <taxon>Gunneridae</taxon>
        <taxon>Pentapetalae</taxon>
        <taxon>asterids</taxon>
        <taxon>lamiids</taxon>
        <taxon>Lamiales</taxon>
        <taxon>Plantaginaceae</taxon>
        <taxon>Cheloneae</taxon>
        <taxon>Penstemon</taxon>
    </lineage>
</organism>
<name>A0ABD3UNG2_9LAMI</name>